<dbReference type="GO" id="GO:1990904">
    <property type="term" value="C:ribonucleoprotein complex"/>
    <property type="evidence" value="ECO:0007669"/>
    <property type="project" value="UniProtKB-KW"/>
</dbReference>
<sequence>MWTNINETNINETNINETNINETNINETNINETKFFLSEFKFHFSSEYNLYDLNLNFFFSSPNWDLSFFFFENPFILNFYIKNKFFNDNFLSYKIYNSTTDISFYDFDEKKINFEILSSLWSENLKLTEYIHLKKSSFISFFLNNFVDVPICFKKSKSLKYKSFELPVLKFCNYLMKKGKKIKLISFFFSNLRSLQKKDFLLLNFKKANKEEIELKKSNFFYENNSYWFNFFLLFNSSIFFNNSENIFNIINITSYYSSYKDIIQNNEKIISKEFFFKKKFIENFSKISPIFAYYIQSVSKNIKKFSRGKSGKYQFIWKYIPIYKRIFVVMRWLAKEIKFNENKNFSKRLTETMQIFENTPQETFTLKSKNFSHNFVFKNFKKNLMQTLKTNK</sequence>
<accession>A0A3Q8BI15</accession>
<dbReference type="InterPro" id="IPR036823">
    <property type="entry name" value="Ribosomal_uS7_dom_sf"/>
</dbReference>
<dbReference type="Gene3D" id="1.10.455.10">
    <property type="entry name" value="Ribosomal protein S7 domain"/>
    <property type="match status" value="1"/>
</dbReference>
<evidence type="ECO:0000256" key="1">
    <source>
        <dbReference type="ARBA" id="ARBA00007151"/>
    </source>
</evidence>
<keyword evidence="2 4" id="KW-0689">Ribosomal protein</keyword>
<protein>
    <submittedName>
        <fullName evidence="4">Ribosomal protein S7</fullName>
    </submittedName>
</protein>
<evidence type="ECO:0000313" key="4">
    <source>
        <dbReference type="EMBL" id="ASY95696.1"/>
    </source>
</evidence>
<dbReference type="GO" id="GO:0005840">
    <property type="term" value="C:ribosome"/>
    <property type="evidence" value="ECO:0007669"/>
    <property type="project" value="UniProtKB-KW"/>
</dbReference>
<keyword evidence="3" id="KW-0687">Ribonucleoprotein</keyword>
<name>A0A3Q8BI15_9STIC</name>
<geneLocation type="mitochondrion" evidence="4"/>
<dbReference type="AlphaFoldDB" id="A0A3Q8BI15"/>
<reference evidence="4" key="1">
    <citation type="submission" date="2016-07" db="EMBL/GenBank/DDBJ databases">
        <title>Mitochondrial genome evolution in stichotrich ciliates.</title>
        <authorList>
            <person name="Chen X."/>
            <person name="Landweber L."/>
        </authorList>
    </citation>
    <scope>NUCLEOTIDE SEQUENCE</scope>
</reference>
<evidence type="ECO:0000256" key="2">
    <source>
        <dbReference type="ARBA" id="ARBA00022980"/>
    </source>
</evidence>
<keyword evidence="4" id="KW-0496">Mitochondrion</keyword>
<comment type="similarity">
    <text evidence="1">Belongs to the universal ribosomal protein uS7 family.</text>
</comment>
<organism evidence="4">
    <name type="scientific">Paraurostyla sp</name>
    <dbReference type="NCBI Taxonomy" id="6014"/>
    <lineage>
        <taxon>Eukaryota</taxon>
        <taxon>Sar</taxon>
        <taxon>Alveolata</taxon>
        <taxon>Ciliophora</taxon>
        <taxon>Intramacronucleata</taxon>
        <taxon>Spirotrichea</taxon>
        <taxon>Stichotrichia</taxon>
        <taxon>Stichotrichida</taxon>
        <taxon>Amphisiellidae</taxon>
        <taxon>Paraurostyla</taxon>
    </lineage>
</organism>
<evidence type="ECO:0000256" key="3">
    <source>
        <dbReference type="ARBA" id="ARBA00023274"/>
    </source>
</evidence>
<gene>
    <name evidence="4" type="primary">rps7</name>
</gene>
<proteinExistence type="inferred from homology"/>
<dbReference type="EMBL" id="KX524143">
    <property type="protein sequence ID" value="ASY95696.1"/>
    <property type="molecule type" value="Genomic_DNA"/>
</dbReference>